<reference evidence="1" key="1">
    <citation type="submission" date="2023-04" db="EMBL/GenBank/DDBJ databases">
        <title>A chromosome-level genome assembly of the parasitoid wasp Eretmocerus hayati.</title>
        <authorList>
            <person name="Zhong Y."/>
            <person name="Liu S."/>
            <person name="Liu Y."/>
        </authorList>
    </citation>
    <scope>NUCLEOTIDE SEQUENCE</scope>
    <source>
        <strain evidence="1">ZJU_SS_LIU_2023</strain>
    </source>
</reference>
<gene>
    <name evidence="1" type="ORF">QAD02_002831</name>
</gene>
<name>A0ACC2NKD8_9HYME</name>
<keyword evidence="2" id="KW-1185">Reference proteome</keyword>
<evidence type="ECO:0000313" key="2">
    <source>
        <dbReference type="Proteomes" id="UP001239111"/>
    </source>
</evidence>
<accession>A0ACC2NKD8</accession>
<evidence type="ECO:0000313" key="1">
    <source>
        <dbReference type="EMBL" id="KAJ8671572.1"/>
    </source>
</evidence>
<organism evidence="1 2">
    <name type="scientific">Eretmocerus hayati</name>
    <dbReference type="NCBI Taxonomy" id="131215"/>
    <lineage>
        <taxon>Eukaryota</taxon>
        <taxon>Metazoa</taxon>
        <taxon>Ecdysozoa</taxon>
        <taxon>Arthropoda</taxon>
        <taxon>Hexapoda</taxon>
        <taxon>Insecta</taxon>
        <taxon>Pterygota</taxon>
        <taxon>Neoptera</taxon>
        <taxon>Endopterygota</taxon>
        <taxon>Hymenoptera</taxon>
        <taxon>Apocrita</taxon>
        <taxon>Proctotrupomorpha</taxon>
        <taxon>Chalcidoidea</taxon>
        <taxon>Aphelinidae</taxon>
        <taxon>Aphelininae</taxon>
        <taxon>Eretmocerus</taxon>
    </lineage>
</organism>
<dbReference type="EMBL" id="CM056743">
    <property type="protein sequence ID" value="KAJ8671572.1"/>
    <property type="molecule type" value="Genomic_DNA"/>
</dbReference>
<sequence length="492" mass="57857">MSNIDSDSEKEGEVETKIPSQINSETDKIVESDSQVEKKDEQTRNNPRSSSESHITSPNNCKRRSSSEDSSSDEVKPKKKKQSPLIISDTEDKSLPSVKISLYKIPEYIGRLSFELKIKSKGDIVASRYPRGKYFEMEVLDEFNITKAKVYNDDCKELYSMLEVGKVYIISKVRLVAVHPSFGKKMYEFHFDDKTEIKGIEGSKLDNIHDHYNFHDVAGIAVTEANTIIDFIGVVKSFEEEIKLPKNKNGKINKLRNVTFLDENDKKITVVFWNDKIESVTEKMKGRTLVLHNVKINLYEDEKKLFFNADSRIDEPANNKRFMELEKMEWQRQNSKKRTLCYDFEQMDIENIKKKPRFSSESSELYDVKNVKGQEYRCEVEDQYMSHIEYNQKLLNYLISLDQMDVEKELFPNLTHETNFTELGQVQYNCEREFSVRVNKGSEKADLRLVIHRQQQVRYNKKKVEQQYEKEDMNEFELQRLRQTLEYCLKIV</sequence>
<protein>
    <submittedName>
        <fullName evidence="1">Uncharacterized protein</fullName>
    </submittedName>
</protein>
<comment type="caution">
    <text evidence="1">The sequence shown here is derived from an EMBL/GenBank/DDBJ whole genome shotgun (WGS) entry which is preliminary data.</text>
</comment>
<proteinExistence type="predicted"/>
<dbReference type="Proteomes" id="UP001239111">
    <property type="component" value="Chromosome 3"/>
</dbReference>